<gene>
    <name evidence="5" type="ORF">MNBD_NITROSPINAE04-327</name>
</gene>
<dbReference type="GO" id="GO:0015920">
    <property type="term" value="P:lipopolysaccharide transport"/>
    <property type="evidence" value="ECO:0007669"/>
    <property type="project" value="InterPro"/>
</dbReference>
<dbReference type="GO" id="GO:0017089">
    <property type="term" value="F:glycolipid transfer activity"/>
    <property type="evidence" value="ECO:0007669"/>
    <property type="project" value="TreeGrafter"/>
</dbReference>
<dbReference type="InterPro" id="IPR052037">
    <property type="entry name" value="LPS_export_LptA"/>
</dbReference>
<evidence type="ECO:0000256" key="1">
    <source>
        <dbReference type="ARBA" id="ARBA00022448"/>
    </source>
</evidence>
<dbReference type="InterPro" id="IPR005653">
    <property type="entry name" value="OstA-like_N"/>
</dbReference>
<evidence type="ECO:0000256" key="2">
    <source>
        <dbReference type="ARBA" id="ARBA00022729"/>
    </source>
</evidence>
<evidence type="ECO:0000256" key="3">
    <source>
        <dbReference type="ARBA" id="ARBA00022764"/>
    </source>
</evidence>
<dbReference type="InterPro" id="IPR014340">
    <property type="entry name" value="LptA"/>
</dbReference>
<accession>A0A3B1BX87</accession>
<keyword evidence="3" id="KW-0574">Periplasm</keyword>
<proteinExistence type="predicted"/>
<dbReference type="Gene3D" id="2.60.450.10">
    <property type="entry name" value="Lipopolysaccharide (LPS) transport protein A like domain"/>
    <property type="match status" value="1"/>
</dbReference>
<dbReference type="Pfam" id="PF03968">
    <property type="entry name" value="LptD_N"/>
    <property type="match status" value="1"/>
</dbReference>
<dbReference type="GO" id="GO:0009279">
    <property type="term" value="C:cell outer membrane"/>
    <property type="evidence" value="ECO:0007669"/>
    <property type="project" value="TreeGrafter"/>
</dbReference>
<evidence type="ECO:0000259" key="4">
    <source>
        <dbReference type="Pfam" id="PF03968"/>
    </source>
</evidence>
<keyword evidence="2" id="KW-0732">Signal</keyword>
<dbReference type="PANTHER" id="PTHR36504">
    <property type="entry name" value="LIPOPOLYSACCHARIDE EXPORT SYSTEM PROTEIN LPTA"/>
    <property type="match status" value="1"/>
</dbReference>
<protein>
    <recommendedName>
        <fullName evidence="4">Organic solvent tolerance-like N-terminal domain-containing protein</fullName>
    </recommendedName>
</protein>
<organism evidence="5">
    <name type="scientific">hydrothermal vent metagenome</name>
    <dbReference type="NCBI Taxonomy" id="652676"/>
    <lineage>
        <taxon>unclassified sequences</taxon>
        <taxon>metagenomes</taxon>
        <taxon>ecological metagenomes</taxon>
    </lineage>
</organism>
<name>A0A3B1BX87_9ZZZZ</name>
<sequence length="171" mass="19091">MKLKALILILVLLLPFSVFAKERKKLQEDEADKKTPLKVTSDQMVSDNKNNLMVFTGTVVAIKGTLTVEADEMTVWSNEEQSDISKILAVGSVVITKGDRIATGEKAVYFADTKKIILTGDPVLREGKNKAVGEKVIYFFDREDMIIVGGEKKRSTVILFPKDKNSKNKKR</sequence>
<dbReference type="GO" id="GO:0001530">
    <property type="term" value="F:lipopolysaccharide binding"/>
    <property type="evidence" value="ECO:0007669"/>
    <property type="project" value="InterPro"/>
</dbReference>
<dbReference type="AlphaFoldDB" id="A0A3B1BX87"/>
<keyword evidence="1" id="KW-0813">Transport</keyword>
<dbReference type="PANTHER" id="PTHR36504:SF1">
    <property type="entry name" value="LIPOPOLYSACCHARIDE EXPORT SYSTEM PROTEIN LPTA"/>
    <property type="match status" value="1"/>
</dbReference>
<dbReference type="NCBIfam" id="TIGR03002">
    <property type="entry name" value="outer_YhbN_LptA"/>
    <property type="match status" value="1"/>
</dbReference>
<feature type="domain" description="Organic solvent tolerance-like N-terminal" evidence="4">
    <location>
        <begin position="38"/>
        <end position="142"/>
    </location>
</feature>
<dbReference type="EMBL" id="UOGA01000146">
    <property type="protein sequence ID" value="VAX19121.1"/>
    <property type="molecule type" value="Genomic_DNA"/>
</dbReference>
<reference evidence="5" key="1">
    <citation type="submission" date="2018-06" db="EMBL/GenBank/DDBJ databases">
        <authorList>
            <person name="Zhirakovskaya E."/>
        </authorList>
    </citation>
    <scope>NUCLEOTIDE SEQUENCE</scope>
</reference>
<dbReference type="GO" id="GO:0030288">
    <property type="term" value="C:outer membrane-bounded periplasmic space"/>
    <property type="evidence" value="ECO:0007669"/>
    <property type="project" value="TreeGrafter"/>
</dbReference>
<evidence type="ECO:0000313" key="5">
    <source>
        <dbReference type="EMBL" id="VAX19121.1"/>
    </source>
</evidence>